<evidence type="ECO:0000313" key="2">
    <source>
        <dbReference type="Proteomes" id="UP000054549"/>
    </source>
</evidence>
<reference evidence="1 2" key="1">
    <citation type="submission" date="2014-04" db="EMBL/GenBank/DDBJ databases">
        <title>Evolutionary Origins and Diversification of the Mycorrhizal Mutualists.</title>
        <authorList>
            <consortium name="DOE Joint Genome Institute"/>
            <consortium name="Mycorrhizal Genomics Consortium"/>
            <person name="Kohler A."/>
            <person name="Kuo A."/>
            <person name="Nagy L.G."/>
            <person name="Floudas D."/>
            <person name="Copeland A."/>
            <person name="Barry K.W."/>
            <person name="Cichocki N."/>
            <person name="Veneault-Fourrey C."/>
            <person name="LaButti K."/>
            <person name="Lindquist E.A."/>
            <person name="Lipzen A."/>
            <person name="Lundell T."/>
            <person name="Morin E."/>
            <person name="Murat C."/>
            <person name="Riley R."/>
            <person name="Ohm R."/>
            <person name="Sun H."/>
            <person name="Tunlid A."/>
            <person name="Henrissat B."/>
            <person name="Grigoriev I.V."/>
            <person name="Hibbett D.S."/>
            <person name="Martin F."/>
        </authorList>
    </citation>
    <scope>NUCLEOTIDE SEQUENCE [LARGE SCALE GENOMIC DNA]</scope>
    <source>
        <strain evidence="1 2">Koide BX008</strain>
    </source>
</reference>
<evidence type="ECO:0000313" key="1">
    <source>
        <dbReference type="EMBL" id="KIL62327.1"/>
    </source>
</evidence>
<name>A0A0C2WL89_AMAMK</name>
<dbReference type="EMBL" id="KN818272">
    <property type="protein sequence ID" value="KIL62327.1"/>
    <property type="molecule type" value="Genomic_DNA"/>
</dbReference>
<dbReference type="AlphaFoldDB" id="A0A0C2WL89"/>
<organism evidence="1 2">
    <name type="scientific">Amanita muscaria (strain Koide BX008)</name>
    <dbReference type="NCBI Taxonomy" id="946122"/>
    <lineage>
        <taxon>Eukaryota</taxon>
        <taxon>Fungi</taxon>
        <taxon>Dikarya</taxon>
        <taxon>Basidiomycota</taxon>
        <taxon>Agaricomycotina</taxon>
        <taxon>Agaricomycetes</taxon>
        <taxon>Agaricomycetidae</taxon>
        <taxon>Agaricales</taxon>
        <taxon>Pluteineae</taxon>
        <taxon>Amanitaceae</taxon>
        <taxon>Amanita</taxon>
    </lineage>
</organism>
<protein>
    <submittedName>
        <fullName evidence="1">Uncharacterized protein</fullName>
    </submittedName>
</protein>
<dbReference type="HOGENOM" id="CLU_3086752_0_0_1"/>
<accession>A0A0C2WL89</accession>
<keyword evidence="2" id="KW-1185">Reference proteome</keyword>
<gene>
    <name evidence="1" type="ORF">M378DRAFT_165871</name>
</gene>
<sequence>MSKGLCESSTTCCPCPSGLVENLATMATDGSGLRGLRSQGGNQLIVFCHSKV</sequence>
<proteinExistence type="predicted"/>
<dbReference type="InParanoid" id="A0A0C2WL89"/>
<dbReference type="Proteomes" id="UP000054549">
    <property type="component" value="Unassembled WGS sequence"/>
</dbReference>